<evidence type="ECO:0000256" key="1">
    <source>
        <dbReference type="ARBA" id="ARBA00007315"/>
    </source>
</evidence>
<reference evidence="7" key="1">
    <citation type="submission" date="2020-08" db="EMBL/GenBank/DDBJ databases">
        <title>Multicomponent nature underlies the extraordinary mechanical properties of spider dragline silk.</title>
        <authorList>
            <person name="Kono N."/>
            <person name="Nakamura H."/>
            <person name="Mori M."/>
            <person name="Yoshida Y."/>
            <person name="Ohtoshi R."/>
            <person name="Malay A.D."/>
            <person name="Moran D.A.P."/>
            <person name="Tomita M."/>
            <person name="Numata K."/>
            <person name="Arakawa K."/>
        </authorList>
    </citation>
    <scope>NUCLEOTIDE SEQUENCE</scope>
</reference>
<dbReference type="EMBL" id="BMAW01061552">
    <property type="protein sequence ID" value="GFT31718.1"/>
    <property type="molecule type" value="Genomic_DNA"/>
</dbReference>
<organism evidence="7 8">
    <name type="scientific">Nephila pilipes</name>
    <name type="common">Giant wood spider</name>
    <name type="synonym">Nephila maculata</name>
    <dbReference type="NCBI Taxonomy" id="299642"/>
    <lineage>
        <taxon>Eukaryota</taxon>
        <taxon>Metazoa</taxon>
        <taxon>Ecdysozoa</taxon>
        <taxon>Arthropoda</taxon>
        <taxon>Chelicerata</taxon>
        <taxon>Arachnida</taxon>
        <taxon>Araneae</taxon>
        <taxon>Araneomorphae</taxon>
        <taxon>Entelegynae</taxon>
        <taxon>Araneoidea</taxon>
        <taxon>Nephilidae</taxon>
        <taxon>Nephila</taxon>
    </lineage>
</organism>
<dbReference type="InterPro" id="IPR029021">
    <property type="entry name" value="Prot-tyrosine_phosphatase-like"/>
</dbReference>
<evidence type="ECO:0000256" key="3">
    <source>
        <dbReference type="ARBA" id="ARBA00022801"/>
    </source>
</evidence>
<dbReference type="Gene3D" id="3.90.190.10">
    <property type="entry name" value="Protein tyrosine phosphatase superfamily"/>
    <property type="match status" value="1"/>
</dbReference>
<keyword evidence="8" id="KW-1185">Reference proteome</keyword>
<accession>A0A8X6NU76</accession>
<dbReference type="PANTHER" id="PTHR23339">
    <property type="entry name" value="TYROSINE SPECIFIC PROTEIN PHOSPHATASE AND DUAL SPECIFICITY PROTEIN PHOSPHATASE"/>
    <property type="match status" value="1"/>
</dbReference>
<evidence type="ECO:0000313" key="7">
    <source>
        <dbReference type="EMBL" id="GFT31718.1"/>
    </source>
</evidence>
<protein>
    <recommendedName>
        <fullName evidence="2">protein-tyrosine-phosphatase</fullName>
        <ecNumber evidence="2">3.1.3.48</ecNumber>
    </recommendedName>
</protein>
<feature type="domain" description="Tyrosine specific protein phosphatases" evidence="6">
    <location>
        <begin position="21"/>
        <end position="64"/>
    </location>
</feature>
<proteinExistence type="inferred from homology"/>
<dbReference type="OrthoDB" id="266663at2759"/>
<evidence type="ECO:0000256" key="2">
    <source>
        <dbReference type="ARBA" id="ARBA00013064"/>
    </source>
</evidence>
<feature type="compositionally biased region" description="Polar residues" evidence="5">
    <location>
        <begin position="233"/>
        <end position="243"/>
    </location>
</feature>
<sequence>MVIFARTNNLLHVQATVPFLAGLGRIGTLIACYIMKHYRFTAAEAIAWIRICRPGSIIGHQQLWLEQKQSYLWLQGDIYRLRKSHYGNMKKKPAESKLKDVKSPARSSLAIPRERLQNNTLKTSGNNCLTTRNSLETLDNDVGKDEVVKNVKHVMNGDLDKEFHHTQGDKLNLIKANRRHPRSITTGTLHLEEMRALKRTTSQPLRPLPPGGAEVASTYLSPTKPFRECSKVLQTPSPLNSPSHNRKINQKQSVPTAASKSTLKNSSSPLNKPSMPR</sequence>
<feature type="region of interest" description="Disordered" evidence="5">
    <location>
        <begin position="233"/>
        <end position="277"/>
    </location>
</feature>
<dbReference type="EC" id="3.1.3.48" evidence="2"/>
<dbReference type="FunFam" id="3.90.190.10:FF:000006">
    <property type="entry name" value="Dual specificity protein phosphatase CDC14B"/>
    <property type="match status" value="1"/>
</dbReference>
<feature type="compositionally biased region" description="Polar residues" evidence="5">
    <location>
        <begin position="250"/>
        <end position="271"/>
    </location>
</feature>
<dbReference type="Proteomes" id="UP000887013">
    <property type="component" value="Unassembled WGS sequence"/>
</dbReference>
<keyword evidence="4" id="KW-0904">Protein phosphatase</keyword>
<gene>
    <name evidence="7" type="primary">cdc14ab</name>
    <name evidence="7" type="ORF">NPIL_682391</name>
</gene>
<comment type="caution">
    <text evidence="7">The sequence shown here is derived from an EMBL/GenBank/DDBJ whole genome shotgun (WGS) entry which is preliminary data.</text>
</comment>
<keyword evidence="3" id="KW-0378">Hydrolase</keyword>
<dbReference type="GO" id="GO:0004725">
    <property type="term" value="F:protein tyrosine phosphatase activity"/>
    <property type="evidence" value="ECO:0007669"/>
    <property type="project" value="UniProtKB-EC"/>
</dbReference>
<evidence type="ECO:0000256" key="5">
    <source>
        <dbReference type="SAM" id="MobiDB-lite"/>
    </source>
</evidence>
<evidence type="ECO:0000256" key="4">
    <source>
        <dbReference type="ARBA" id="ARBA00022912"/>
    </source>
</evidence>
<dbReference type="InterPro" id="IPR050561">
    <property type="entry name" value="PTP"/>
</dbReference>
<dbReference type="InterPro" id="IPR000387">
    <property type="entry name" value="Tyr_Pase_dom"/>
</dbReference>
<dbReference type="PROSITE" id="PS50056">
    <property type="entry name" value="TYR_PHOSPHATASE_2"/>
    <property type="match status" value="1"/>
</dbReference>
<evidence type="ECO:0000259" key="6">
    <source>
        <dbReference type="PROSITE" id="PS50056"/>
    </source>
</evidence>
<dbReference type="SUPFAM" id="SSF52799">
    <property type="entry name" value="(Phosphotyrosine protein) phosphatases II"/>
    <property type="match status" value="1"/>
</dbReference>
<name>A0A8X6NU76_NEPPI</name>
<comment type="similarity">
    <text evidence="1">Belongs to the protein-tyrosine phosphatase family. Non-receptor class CDC14 subfamily.</text>
</comment>
<evidence type="ECO:0000313" key="8">
    <source>
        <dbReference type="Proteomes" id="UP000887013"/>
    </source>
</evidence>
<dbReference type="AlphaFoldDB" id="A0A8X6NU76"/>